<evidence type="ECO:0000313" key="2">
    <source>
        <dbReference type="EMBL" id="KAJ7229863.1"/>
    </source>
</evidence>
<protein>
    <submittedName>
        <fullName evidence="2">Uncharacterized protein</fullName>
    </submittedName>
</protein>
<keyword evidence="3" id="KW-1185">Reference proteome</keyword>
<accession>A0AAD7E5D6</accession>
<evidence type="ECO:0000313" key="3">
    <source>
        <dbReference type="Proteomes" id="UP001219525"/>
    </source>
</evidence>
<organism evidence="2 3">
    <name type="scientific">Mycena pura</name>
    <dbReference type="NCBI Taxonomy" id="153505"/>
    <lineage>
        <taxon>Eukaryota</taxon>
        <taxon>Fungi</taxon>
        <taxon>Dikarya</taxon>
        <taxon>Basidiomycota</taxon>
        <taxon>Agaricomycotina</taxon>
        <taxon>Agaricomycetes</taxon>
        <taxon>Agaricomycetidae</taxon>
        <taxon>Agaricales</taxon>
        <taxon>Marasmiineae</taxon>
        <taxon>Mycenaceae</taxon>
        <taxon>Mycena</taxon>
    </lineage>
</organism>
<proteinExistence type="predicted"/>
<reference evidence="2" key="1">
    <citation type="submission" date="2023-03" db="EMBL/GenBank/DDBJ databases">
        <title>Massive genome expansion in bonnet fungi (Mycena s.s.) driven by repeated elements and novel gene families across ecological guilds.</title>
        <authorList>
            <consortium name="Lawrence Berkeley National Laboratory"/>
            <person name="Harder C.B."/>
            <person name="Miyauchi S."/>
            <person name="Viragh M."/>
            <person name="Kuo A."/>
            <person name="Thoen E."/>
            <person name="Andreopoulos B."/>
            <person name="Lu D."/>
            <person name="Skrede I."/>
            <person name="Drula E."/>
            <person name="Henrissat B."/>
            <person name="Morin E."/>
            <person name="Kohler A."/>
            <person name="Barry K."/>
            <person name="LaButti K."/>
            <person name="Morin E."/>
            <person name="Salamov A."/>
            <person name="Lipzen A."/>
            <person name="Mereny Z."/>
            <person name="Hegedus B."/>
            <person name="Baldrian P."/>
            <person name="Stursova M."/>
            <person name="Weitz H."/>
            <person name="Taylor A."/>
            <person name="Grigoriev I.V."/>
            <person name="Nagy L.G."/>
            <person name="Martin F."/>
            <person name="Kauserud H."/>
        </authorList>
    </citation>
    <scope>NUCLEOTIDE SEQUENCE</scope>
    <source>
        <strain evidence="2">9144</strain>
    </source>
</reference>
<name>A0AAD7E5D6_9AGAR</name>
<dbReference type="EMBL" id="JARJCW010000001">
    <property type="protein sequence ID" value="KAJ7229863.1"/>
    <property type="molecule type" value="Genomic_DNA"/>
</dbReference>
<evidence type="ECO:0000256" key="1">
    <source>
        <dbReference type="SAM" id="MobiDB-lite"/>
    </source>
</evidence>
<dbReference type="AlphaFoldDB" id="A0AAD7E5D6"/>
<comment type="caution">
    <text evidence="2">The sequence shown here is derived from an EMBL/GenBank/DDBJ whole genome shotgun (WGS) entry which is preliminary data.</text>
</comment>
<dbReference type="Proteomes" id="UP001219525">
    <property type="component" value="Unassembled WGS sequence"/>
</dbReference>
<feature type="region of interest" description="Disordered" evidence="1">
    <location>
        <begin position="1"/>
        <end position="23"/>
    </location>
</feature>
<sequence>MSVRGADSVEGGSGSTRRNEPAHAYAEQWQAAAARGIEPAHAHHACAGWCGAAGVGNELAQWSVRGGVGTGGVQMVAWRQRVRGTDRARGCWRGWPADGRGGGMQMCSDRGGPGWPDRAGVQMAETAPGACRRVQTAGGDADGRGGVRMARVREDSMGGAYGWRGVGEHAAAPATSGRLKGKRFWGPDLTSGMRPAQSFVFQTFHEITKTAVMGSPSDRHSCCPTIAARRQLPPWFYLCQRPAPTVAAASSQFKFGFCDLTPSGTAIRQFWIAIDPILSACSWLRLNQSDSI</sequence>
<gene>
    <name evidence="2" type="ORF">GGX14DRAFT_383818</name>
</gene>